<accession>A0A7J0FZ56</accession>
<reference evidence="1 2" key="1">
    <citation type="submission" date="2019-07" db="EMBL/GenBank/DDBJ databases">
        <title>De Novo Assembly of kiwifruit Actinidia rufa.</title>
        <authorList>
            <person name="Sugita-Konishi S."/>
            <person name="Sato K."/>
            <person name="Mori E."/>
            <person name="Abe Y."/>
            <person name="Kisaki G."/>
            <person name="Hamano K."/>
            <person name="Suezawa K."/>
            <person name="Otani M."/>
            <person name="Fukuda T."/>
            <person name="Manabe T."/>
            <person name="Gomi K."/>
            <person name="Tabuchi M."/>
            <person name="Akimitsu K."/>
            <person name="Kataoka I."/>
        </authorList>
    </citation>
    <scope>NUCLEOTIDE SEQUENCE [LARGE SCALE GENOMIC DNA]</scope>
    <source>
        <strain evidence="2">cv. Fuchu</strain>
    </source>
</reference>
<comment type="caution">
    <text evidence="1">The sequence shown here is derived from an EMBL/GenBank/DDBJ whole genome shotgun (WGS) entry which is preliminary data.</text>
</comment>
<evidence type="ECO:0000313" key="1">
    <source>
        <dbReference type="EMBL" id="GFZ03985.1"/>
    </source>
</evidence>
<proteinExistence type="predicted"/>
<sequence>METAAVVGVGDGDNGELLVYVMASVVIAGDGGCRSVAYNMTVRARAAHSSSAKASIKEQTL</sequence>
<organism evidence="1 2">
    <name type="scientific">Actinidia rufa</name>
    <dbReference type="NCBI Taxonomy" id="165716"/>
    <lineage>
        <taxon>Eukaryota</taxon>
        <taxon>Viridiplantae</taxon>
        <taxon>Streptophyta</taxon>
        <taxon>Embryophyta</taxon>
        <taxon>Tracheophyta</taxon>
        <taxon>Spermatophyta</taxon>
        <taxon>Magnoliopsida</taxon>
        <taxon>eudicotyledons</taxon>
        <taxon>Gunneridae</taxon>
        <taxon>Pentapetalae</taxon>
        <taxon>asterids</taxon>
        <taxon>Ericales</taxon>
        <taxon>Actinidiaceae</taxon>
        <taxon>Actinidia</taxon>
    </lineage>
</organism>
<protein>
    <submittedName>
        <fullName evidence="1">Uncharacterized protein</fullName>
    </submittedName>
</protein>
<name>A0A7J0FZ56_9ERIC</name>
<gene>
    <name evidence="1" type="ORF">Acr_16g0006090</name>
</gene>
<dbReference type="AlphaFoldDB" id="A0A7J0FZ56"/>
<evidence type="ECO:0000313" key="2">
    <source>
        <dbReference type="Proteomes" id="UP000585474"/>
    </source>
</evidence>
<dbReference type="Proteomes" id="UP000585474">
    <property type="component" value="Unassembled WGS sequence"/>
</dbReference>
<keyword evidence="2" id="KW-1185">Reference proteome</keyword>
<dbReference type="EMBL" id="BJWL01000016">
    <property type="protein sequence ID" value="GFZ03985.1"/>
    <property type="molecule type" value="Genomic_DNA"/>
</dbReference>